<dbReference type="AlphaFoldDB" id="A0A4Y7T061"/>
<protein>
    <submittedName>
        <fullName evidence="1">Uncharacterized protein</fullName>
    </submittedName>
</protein>
<sequence>MCLQESLGKPSAKPTPANSLRFYLRGRHKTGLLPGKIVLSTASRGRQLAMDPELRSAAPCGWTNGSRLFGLPFSAGLCRSFVGTVHGPGTCLCNGIGRAGEKRGNAETDRDSQRCCPHLQGFGFWYTQGHVSLVHVPPLPRRAAESILTPCRLVDLFTKAKTRSKWIGESIIRHRF</sequence>
<gene>
    <name evidence="1" type="ORF">FA13DRAFT_947930</name>
</gene>
<dbReference type="Proteomes" id="UP000298030">
    <property type="component" value="Unassembled WGS sequence"/>
</dbReference>
<keyword evidence="2" id="KW-1185">Reference proteome</keyword>
<evidence type="ECO:0000313" key="1">
    <source>
        <dbReference type="EMBL" id="TEB27294.1"/>
    </source>
</evidence>
<dbReference type="EMBL" id="QPFP01000041">
    <property type="protein sequence ID" value="TEB27294.1"/>
    <property type="molecule type" value="Genomic_DNA"/>
</dbReference>
<organism evidence="1 2">
    <name type="scientific">Coprinellus micaceus</name>
    <name type="common">Glistening ink-cap mushroom</name>
    <name type="synonym">Coprinus micaceus</name>
    <dbReference type="NCBI Taxonomy" id="71717"/>
    <lineage>
        <taxon>Eukaryota</taxon>
        <taxon>Fungi</taxon>
        <taxon>Dikarya</taxon>
        <taxon>Basidiomycota</taxon>
        <taxon>Agaricomycotina</taxon>
        <taxon>Agaricomycetes</taxon>
        <taxon>Agaricomycetidae</taxon>
        <taxon>Agaricales</taxon>
        <taxon>Agaricineae</taxon>
        <taxon>Psathyrellaceae</taxon>
        <taxon>Coprinellus</taxon>
    </lineage>
</organism>
<evidence type="ECO:0000313" key="2">
    <source>
        <dbReference type="Proteomes" id="UP000298030"/>
    </source>
</evidence>
<comment type="caution">
    <text evidence="1">The sequence shown here is derived from an EMBL/GenBank/DDBJ whole genome shotgun (WGS) entry which is preliminary data.</text>
</comment>
<accession>A0A4Y7T061</accession>
<name>A0A4Y7T061_COPMI</name>
<proteinExistence type="predicted"/>
<reference evidence="1 2" key="1">
    <citation type="journal article" date="2019" name="Nat. Ecol. Evol.">
        <title>Megaphylogeny resolves global patterns of mushroom evolution.</title>
        <authorList>
            <person name="Varga T."/>
            <person name="Krizsan K."/>
            <person name="Foldi C."/>
            <person name="Dima B."/>
            <person name="Sanchez-Garcia M."/>
            <person name="Sanchez-Ramirez S."/>
            <person name="Szollosi G.J."/>
            <person name="Szarkandi J.G."/>
            <person name="Papp V."/>
            <person name="Albert L."/>
            <person name="Andreopoulos W."/>
            <person name="Angelini C."/>
            <person name="Antonin V."/>
            <person name="Barry K.W."/>
            <person name="Bougher N.L."/>
            <person name="Buchanan P."/>
            <person name="Buyck B."/>
            <person name="Bense V."/>
            <person name="Catcheside P."/>
            <person name="Chovatia M."/>
            <person name="Cooper J."/>
            <person name="Damon W."/>
            <person name="Desjardin D."/>
            <person name="Finy P."/>
            <person name="Geml J."/>
            <person name="Haridas S."/>
            <person name="Hughes K."/>
            <person name="Justo A."/>
            <person name="Karasinski D."/>
            <person name="Kautmanova I."/>
            <person name="Kiss B."/>
            <person name="Kocsube S."/>
            <person name="Kotiranta H."/>
            <person name="LaButti K.M."/>
            <person name="Lechner B.E."/>
            <person name="Liimatainen K."/>
            <person name="Lipzen A."/>
            <person name="Lukacs Z."/>
            <person name="Mihaltcheva S."/>
            <person name="Morgado L.N."/>
            <person name="Niskanen T."/>
            <person name="Noordeloos M.E."/>
            <person name="Ohm R.A."/>
            <person name="Ortiz-Santana B."/>
            <person name="Ovrebo C."/>
            <person name="Racz N."/>
            <person name="Riley R."/>
            <person name="Savchenko A."/>
            <person name="Shiryaev A."/>
            <person name="Soop K."/>
            <person name="Spirin V."/>
            <person name="Szebenyi C."/>
            <person name="Tomsovsky M."/>
            <person name="Tulloss R.E."/>
            <person name="Uehling J."/>
            <person name="Grigoriev I.V."/>
            <person name="Vagvolgyi C."/>
            <person name="Papp T."/>
            <person name="Martin F.M."/>
            <person name="Miettinen O."/>
            <person name="Hibbett D.S."/>
            <person name="Nagy L.G."/>
        </authorList>
    </citation>
    <scope>NUCLEOTIDE SEQUENCE [LARGE SCALE GENOMIC DNA]</scope>
    <source>
        <strain evidence="1 2">FP101781</strain>
    </source>
</reference>